<comment type="caution">
    <text evidence="2">Lacks conserved residue(s) required for the propagation of feature annotation.</text>
</comment>
<dbReference type="InterPro" id="IPR000436">
    <property type="entry name" value="Sushi_SCR_CCP_dom"/>
</dbReference>
<dbReference type="InterPro" id="IPR035976">
    <property type="entry name" value="Sushi/SCR/CCP_sf"/>
</dbReference>
<sequence length="232" mass="26159">MHRYSIDEMVYVRCNPGYHWKYSTAVTLTCVLDTATLTAIWHLQPETQPPNCEAQLCPTIVATASRLLQYNLQLVVGDTVPTLPLESKIELLCIKGTRFQRTQRYNFPDDYPTEELRNFEAGEPPPPYSKQLTLQCTYDQRTDSTMWVAEGACTAVRCPNPQQLFVHSTIQALPSAALHTKLQMFCDIGYYVDNSARQSTTIECAEDGTWREMDADSTTAPICTPVQCSTSE</sequence>
<dbReference type="AlphaFoldDB" id="A0A146LAM2"/>
<accession>A0A146LAM2</accession>
<dbReference type="Pfam" id="PF00084">
    <property type="entry name" value="Sushi"/>
    <property type="match status" value="1"/>
</dbReference>
<evidence type="ECO:0000259" key="3">
    <source>
        <dbReference type="PROSITE" id="PS50923"/>
    </source>
</evidence>
<reference evidence="4" key="1">
    <citation type="journal article" date="2016" name="Gigascience">
        <title>De novo construction of an expanded transcriptome assembly for the western tarnished plant bug, Lygus hesperus.</title>
        <authorList>
            <person name="Tassone E.E."/>
            <person name="Geib S.M."/>
            <person name="Hall B."/>
            <person name="Fabrick J.A."/>
            <person name="Brent C.S."/>
            <person name="Hull J.J."/>
        </authorList>
    </citation>
    <scope>NUCLEOTIDE SEQUENCE</scope>
</reference>
<organism evidence="4">
    <name type="scientific">Lygus hesperus</name>
    <name type="common">Western plant bug</name>
    <dbReference type="NCBI Taxonomy" id="30085"/>
    <lineage>
        <taxon>Eukaryota</taxon>
        <taxon>Metazoa</taxon>
        <taxon>Ecdysozoa</taxon>
        <taxon>Arthropoda</taxon>
        <taxon>Hexapoda</taxon>
        <taxon>Insecta</taxon>
        <taxon>Pterygota</taxon>
        <taxon>Neoptera</taxon>
        <taxon>Paraneoptera</taxon>
        <taxon>Hemiptera</taxon>
        <taxon>Heteroptera</taxon>
        <taxon>Panheteroptera</taxon>
        <taxon>Cimicomorpha</taxon>
        <taxon>Miridae</taxon>
        <taxon>Mirini</taxon>
        <taxon>Lygus</taxon>
    </lineage>
</organism>
<feature type="domain" description="Sushi" evidence="3">
    <location>
        <begin position="156"/>
        <end position="225"/>
    </location>
</feature>
<dbReference type="Gene3D" id="2.10.70.10">
    <property type="entry name" value="Complement Module, domain 1"/>
    <property type="match status" value="1"/>
</dbReference>
<dbReference type="PROSITE" id="PS50923">
    <property type="entry name" value="SUSHI"/>
    <property type="match status" value="2"/>
</dbReference>
<feature type="domain" description="Sushi" evidence="3">
    <location>
        <begin position="1"/>
        <end position="54"/>
    </location>
</feature>
<evidence type="ECO:0000256" key="2">
    <source>
        <dbReference type="PROSITE-ProRule" id="PRU00302"/>
    </source>
</evidence>
<protein>
    <recommendedName>
        <fullName evidence="3">Sushi domain-containing protein</fullName>
    </recommendedName>
</protein>
<gene>
    <name evidence="4" type="ORF">g.35272</name>
</gene>
<proteinExistence type="predicted"/>
<dbReference type="SUPFAM" id="SSF57535">
    <property type="entry name" value="Complement control module/SCR domain"/>
    <property type="match status" value="2"/>
</dbReference>
<dbReference type="EMBL" id="GDHC01013255">
    <property type="protein sequence ID" value="JAQ05374.1"/>
    <property type="molecule type" value="Transcribed_RNA"/>
</dbReference>
<keyword evidence="1" id="KW-1015">Disulfide bond</keyword>
<evidence type="ECO:0000256" key="1">
    <source>
        <dbReference type="ARBA" id="ARBA00023157"/>
    </source>
</evidence>
<name>A0A146LAM2_LYGHE</name>
<evidence type="ECO:0000313" key="4">
    <source>
        <dbReference type="EMBL" id="JAQ05374.1"/>
    </source>
</evidence>
<keyword evidence="2" id="KW-0768">Sushi</keyword>